<dbReference type="InterPro" id="IPR002888">
    <property type="entry name" value="2Fe-2S-bd"/>
</dbReference>
<dbReference type="Gene3D" id="1.10.150.120">
    <property type="entry name" value="[2Fe-2S]-binding domain"/>
    <property type="match status" value="1"/>
</dbReference>
<dbReference type="InterPro" id="IPR012675">
    <property type="entry name" value="Beta-grasp_dom_sf"/>
</dbReference>
<keyword evidence="8" id="KW-1185">Reference proteome</keyword>
<dbReference type="Proteomes" id="UP001056201">
    <property type="component" value="Chromosome 2"/>
</dbReference>
<dbReference type="RefSeq" id="WP_250196773.1">
    <property type="nucleotide sequence ID" value="NZ_CP097636.1"/>
</dbReference>
<sequence>MARLNINGQVRTVDVEEDTPLLWVLRDHVGLTGAKYGCGIAQCGACTVHVDGAAVRCCVMPVSAIEPTQKIVTIEGLGQPGRPHPLQQAWAELDVAQCGYCQAGMLMAASALLARNPNPSEEDIRSEIGNICRCGTYGRVLQGIQLAARRMAAGASAAPAAADVATAAGR</sequence>
<dbReference type="SUPFAM" id="SSF54292">
    <property type="entry name" value="2Fe-2S ferredoxin-like"/>
    <property type="match status" value="1"/>
</dbReference>
<evidence type="ECO:0000256" key="4">
    <source>
        <dbReference type="ARBA" id="ARBA00023004"/>
    </source>
</evidence>
<reference evidence="7" key="1">
    <citation type="submission" date="2022-05" db="EMBL/GenBank/DDBJ databases">
        <title>An RpoN-dependent PEP-CTERM gene is involved in floc formation of an Aquincola tertiaricarbonis strain.</title>
        <authorList>
            <person name="Qiu D."/>
            <person name="Xia M."/>
        </authorList>
    </citation>
    <scope>NUCLEOTIDE SEQUENCE</scope>
    <source>
        <strain evidence="7">RN12</strain>
    </source>
</reference>
<evidence type="ECO:0000259" key="6">
    <source>
        <dbReference type="PROSITE" id="PS51085"/>
    </source>
</evidence>
<dbReference type="SUPFAM" id="SSF47741">
    <property type="entry name" value="CO dehydrogenase ISP C-domain like"/>
    <property type="match status" value="1"/>
</dbReference>
<dbReference type="PROSITE" id="PS00197">
    <property type="entry name" value="2FE2S_FER_1"/>
    <property type="match status" value="1"/>
</dbReference>
<dbReference type="PANTHER" id="PTHR44379">
    <property type="entry name" value="OXIDOREDUCTASE WITH IRON-SULFUR SUBUNIT"/>
    <property type="match status" value="1"/>
</dbReference>
<evidence type="ECO:0000256" key="3">
    <source>
        <dbReference type="ARBA" id="ARBA00023002"/>
    </source>
</evidence>
<dbReference type="PROSITE" id="PS51085">
    <property type="entry name" value="2FE2S_FER_2"/>
    <property type="match status" value="1"/>
</dbReference>
<feature type="domain" description="2Fe-2S ferredoxin-type" evidence="6">
    <location>
        <begin position="1"/>
        <end position="77"/>
    </location>
</feature>
<dbReference type="InterPro" id="IPR036010">
    <property type="entry name" value="2Fe-2S_ferredoxin-like_sf"/>
</dbReference>
<name>A0ABY4S541_AQUTE</name>
<keyword evidence="4" id="KW-0408">Iron</keyword>
<keyword evidence="2" id="KW-0479">Metal-binding</keyword>
<evidence type="ECO:0000256" key="1">
    <source>
        <dbReference type="ARBA" id="ARBA00022714"/>
    </source>
</evidence>
<dbReference type="InterPro" id="IPR051452">
    <property type="entry name" value="Diverse_Oxidoreductases"/>
</dbReference>
<dbReference type="Gene3D" id="3.10.20.30">
    <property type="match status" value="1"/>
</dbReference>
<evidence type="ECO:0000256" key="2">
    <source>
        <dbReference type="ARBA" id="ARBA00022723"/>
    </source>
</evidence>
<gene>
    <name evidence="7" type="ORF">MW290_23510</name>
</gene>
<keyword evidence="3" id="KW-0560">Oxidoreductase</keyword>
<dbReference type="PANTHER" id="PTHR44379:SF2">
    <property type="entry name" value="BLR6218 PROTEIN"/>
    <property type="match status" value="1"/>
</dbReference>
<protein>
    <submittedName>
        <fullName evidence="7">(2Fe-2S)-binding protein</fullName>
    </submittedName>
</protein>
<dbReference type="InterPro" id="IPR001041">
    <property type="entry name" value="2Fe-2S_ferredoxin-type"/>
</dbReference>
<keyword evidence="5" id="KW-0411">Iron-sulfur</keyword>
<dbReference type="EMBL" id="CP097636">
    <property type="protein sequence ID" value="URI08551.1"/>
    <property type="molecule type" value="Genomic_DNA"/>
</dbReference>
<organism evidence="7 8">
    <name type="scientific">Aquincola tertiaricarbonis</name>
    <dbReference type="NCBI Taxonomy" id="391953"/>
    <lineage>
        <taxon>Bacteria</taxon>
        <taxon>Pseudomonadati</taxon>
        <taxon>Pseudomonadota</taxon>
        <taxon>Betaproteobacteria</taxon>
        <taxon>Burkholderiales</taxon>
        <taxon>Sphaerotilaceae</taxon>
        <taxon>Aquincola</taxon>
    </lineage>
</organism>
<accession>A0ABY4S541</accession>
<evidence type="ECO:0000313" key="7">
    <source>
        <dbReference type="EMBL" id="URI08551.1"/>
    </source>
</evidence>
<evidence type="ECO:0000256" key="5">
    <source>
        <dbReference type="ARBA" id="ARBA00023014"/>
    </source>
</evidence>
<dbReference type="Pfam" id="PF01799">
    <property type="entry name" value="Fer2_2"/>
    <property type="match status" value="1"/>
</dbReference>
<dbReference type="InterPro" id="IPR006058">
    <property type="entry name" value="2Fe2S_fd_BS"/>
</dbReference>
<dbReference type="InterPro" id="IPR036884">
    <property type="entry name" value="2Fe-2S-bd_dom_sf"/>
</dbReference>
<proteinExistence type="predicted"/>
<dbReference type="Pfam" id="PF00111">
    <property type="entry name" value="Fer2"/>
    <property type="match status" value="1"/>
</dbReference>
<dbReference type="CDD" id="cd00207">
    <property type="entry name" value="fer2"/>
    <property type="match status" value="1"/>
</dbReference>
<evidence type="ECO:0000313" key="8">
    <source>
        <dbReference type="Proteomes" id="UP001056201"/>
    </source>
</evidence>
<keyword evidence="1" id="KW-0001">2Fe-2S</keyword>